<keyword evidence="9" id="KW-0333">Golgi apparatus</keyword>
<evidence type="ECO:0000313" key="13">
    <source>
        <dbReference type="EMBL" id="KAK5779358.1"/>
    </source>
</evidence>
<keyword evidence="6" id="KW-0963">Cytoplasm</keyword>
<dbReference type="Gene3D" id="3.30.1520.10">
    <property type="entry name" value="Phox-like domain"/>
    <property type="match status" value="1"/>
</dbReference>
<evidence type="ECO:0000256" key="6">
    <source>
        <dbReference type="ARBA" id="ARBA00022490"/>
    </source>
</evidence>
<dbReference type="GO" id="GO:0005829">
    <property type="term" value="C:cytosol"/>
    <property type="evidence" value="ECO:0007669"/>
    <property type="project" value="GOC"/>
</dbReference>
<dbReference type="EMBL" id="JAWIZZ010000047">
    <property type="protein sequence ID" value="KAK5779358.1"/>
    <property type="molecule type" value="Genomic_DNA"/>
</dbReference>
<dbReference type="PANTHER" id="PTHR10555:SF170">
    <property type="entry name" value="FI18122P1"/>
    <property type="match status" value="1"/>
</dbReference>
<evidence type="ECO:0000256" key="2">
    <source>
        <dbReference type="ARBA" id="ARBA00004496"/>
    </source>
</evidence>
<evidence type="ECO:0000313" key="14">
    <source>
        <dbReference type="Proteomes" id="UP001306508"/>
    </source>
</evidence>
<dbReference type="FunFam" id="1.20.1270.60:FF:000022">
    <property type="entry name" value="Sorting nexin 3 protein"/>
    <property type="match status" value="1"/>
</dbReference>
<keyword evidence="10" id="KW-0472">Membrane</keyword>
<dbReference type="SMART" id="SM00312">
    <property type="entry name" value="PX"/>
    <property type="match status" value="1"/>
</dbReference>
<dbReference type="GO" id="GO:0045053">
    <property type="term" value="P:protein retention in Golgi apparatus"/>
    <property type="evidence" value="ECO:0007669"/>
    <property type="project" value="TreeGrafter"/>
</dbReference>
<comment type="subcellular location">
    <subcellularLocation>
        <location evidence="2">Cytoplasm</location>
    </subcellularLocation>
    <subcellularLocation>
        <location evidence="3">Golgi apparatus</location>
    </subcellularLocation>
    <subcellularLocation>
        <location evidence="1">Membrane</location>
        <topology evidence="1">Peripheral membrane protein</topology>
        <orientation evidence="1">Cytoplasmic side</orientation>
    </subcellularLocation>
</comment>
<feature type="region of interest" description="Disordered" evidence="11">
    <location>
        <begin position="178"/>
        <end position="241"/>
    </location>
</feature>
<evidence type="ECO:0000256" key="1">
    <source>
        <dbReference type="ARBA" id="ARBA00004287"/>
    </source>
</evidence>
<dbReference type="InterPro" id="IPR015404">
    <property type="entry name" value="Vps5_C"/>
</dbReference>
<keyword evidence="5" id="KW-0813">Transport</keyword>
<organism evidence="13 14">
    <name type="scientific">Arxiozyma heterogenica</name>
    <dbReference type="NCBI Taxonomy" id="278026"/>
    <lineage>
        <taxon>Eukaryota</taxon>
        <taxon>Fungi</taxon>
        <taxon>Dikarya</taxon>
        <taxon>Ascomycota</taxon>
        <taxon>Saccharomycotina</taxon>
        <taxon>Saccharomycetes</taxon>
        <taxon>Saccharomycetales</taxon>
        <taxon>Saccharomycetaceae</taxon>
        <taxon>Arxiozyma</taxon>
    </lineage>
</organism>
<evidence type="ECO:0000256" key="7">
    <source>
        <dbReference type="ARBA" id="ARBA00022553"/>
    </source>
</evidence>
<dbReference type="PANTHER" id="PTHR10555">
    <property type="entry name" value="SORTING NEXIN"/>
    <property type="match status" value="1"/>
</dbReference>
<evidence type="ECO:0000256" key="9">
    <source>
        <dbReference type="ARBA" id="ARBA00023034"/>
    </source>
</evidence>
<comment type="similarity">
    <text evidence="4">Belongs to the sorting nexin family.</text>
</comment>
<dbReference type="Pfam" id="PF09325">
    <property type="entry name" value="Vps5"/>
    <property type="match status" value="1"/>
</dbReference>
<evidence type="ECO:0000256" key="11">
    <source>
        <dbReference type="SAM" id="MobiDB-lite"/>
    </source>
</evidence>
<feature type="region of interest" description="Disordered" evidence="11">
    <location>
        <begin position="24"/>
        <end position="47"/>
    </location>
</feature>
<evidence type="ECO:0000259" key="12">
    <source>
        <dbReference type="PROSITE" id="PS50195"/>
    </source>
</evidence>
<dbReference type="SUPFAM" id="SSF64268">
    <property type="entry name" value="PX domain"/>
    <property type="match status" value="1"/>
</dbReference>
<dbReference type="GO" id="GO:0005768">
    <property type="term" value="C:endosome"/>
    <property type="evidence" value="ECO:0007669"/>
    <property type="project" value="TreeGrafter"/>
</dbReference>
<dbReference type="GO" id="GO:0015031">
    <property type="term" value="P:protein transport"/>
    <property type="evidence" value="ECO:0007669"/>
    <property type="project" value="UniProtKB-KW"/>
</dbReference>
<dbReference type="Pfam" id="PF00787">
    <property type="entry name" value="PX"/>
    <property type="match status" value="1"/>
</dbReference>
<dbReference type="Gene3D" id="1.20.1270.60">
    <property type="entry name" value="Arfaptin homology (AH) domain/BAR domain"/>
    <property type="match status" value="1"/>
</dbReference>
<reference evidence="14" key="1">
    <citation type="submission" date="2023-07" db="EMBL/GenBank/DDBJ databases">
        <title>A draft genome of Kazachstania heterogenica Y-27499.</title>
        <authorList>
            <person name="Donic C."/>
            <person name="Kralova J.S."/>
            <person name="Fidel L."/>
            <person name="Ben-Dor S."/>
            <person name="Jung S."/>
        </authorList>
    </citation>
    <scope>NUCLEOTIDE SEQUENCE [LARGE SCALE GENOMIC DNA]</scope>
    <source>
        <strain evidence="14">Y27499</strain>
    </source>
</reference>
<dbReference type="InterPro" id="IPR001683">
    <property type="entry name" value="PX_dom"/>
</dbReference>
<name>A0AAN7WM63_9SACH</name>
<gene>
    <name evidence="13" type="ORF">RI543_003249</name>
</gene>
<feature type="domain" description="PX" evidence="12">
    <location>
        <begin position="320"/>
        <end position="443"/>
    </location>
</feature>
<dbReference type="GO" id="GO:0030904">
    <property type="term" value="C:retromer complex"/>
    <property type="evidence" value="ECO:0007669"/>
    <property type="project" value="UniProtKB-ARBA"/>
</dbReference>
<dbReference type="InterPro" id="IPR027267">
    <property type="entry name" value="AH/BAR_dom_sf"/>
</dbReference>
<evidence type="ECO:0000256" key="5">
    <source>
        <dbReference type="ARBA" id="ARBA00022448"/>
    </source>
</evidence>
<dbReference type="GO" id="GO:0042147">
    <property type="term" value="P:retrograde transport, endosome to Golgi"/>
    <property type="evidence" value="ECO:0007669"/>
    <property type="project" value="TreeGrafter"/>
</dbReference>
<evidence type="ECO:0000256" key="3">
    <source>
        <dbReference type="ARBA" id="ARBA00004555"/>
    </source>
</evidence>
<accession>A0AAN7WM63</accession>
<dbReference type="PROSITE" id="PS50195">
    <property type="entry name" value="PX"/>
    <property type="match status" value="1"/>
</dbReference>
<keyword evidence="7" id="KW-0597">Phosphoprotein</keyword>
<evidence type="ECO:0000256" key="8">
    <source>
        <dbReference type="ARBA" id="ARBA00022927"/>
    </source>
</evidence>
<dbReference type="GO" id="GO:0032266">
    <property type="term" value="F:phosphatidylinositol-3-phosphate binding"/>
    <property type="evidence" value="ECO:0007669"/>
    <property type="project" value="UniProtKB-ARBA"/>
</dbReference>
<evidence type="ECO:0000256" key="10">
    <source>
        <dbReference type="ARBA" id="ARBA00023136"/>
    </source>
</evidence>
<feature type="compositionally biased region" description="Basic and acidic residues" evidence="11">
    <location>
        <begin position="217"/>
        <end position="235"/>
    </location>
</feature>
<comment type="caution">
    <text evidence="13">The sequence shown here is derived from an EMBL/GenBank/DDBJ whole genome shotgun (WGS) entry which is preliminary data.</text>
</comment>
<dbReference type="AlphaFoldDB" id="A0AAN7WM63"/>
<keyword evidence="8" id="KW-0653">Protein transport</keyword>
<dbReference type="CDD" id="cd06861">
    <property type="entry name" value="PX_Vps5p"/>
    <property type="match status" value="1"/>
</dbReference>
<dbReference type="InterPro" id="IPR036871">
    <property type="entry name" value="PX_dom_sf"/>
</dbReference>
<dbReference type="GO" id="GO:0005794">
    <property type="term" value="C:Golgi apparatus"/>
    <property type="evidence" value="ECO:0007669"/>
    <property type="project" value="UniProtKB-SubCell"/>
</dbReference>
<evidence type="ECO:0000256" key="4">
    <source>
        <dbReference type="ARBA" id="ARBA00010883"/>
    </source>
</evidence>
<proteinExistence type="inferred from homology"/>
<dbReference type="InterPro" id="IPR037868">
    <property type="entry name" value="PX_Vps5"/>
</dbReference>
<feature type="compositionally biased region" description="Polar residues" evidence="11">
    <location>
        <begin position="29"/>
        <end position="47"/>
    </location>
</feature>
<sequence>MENNFYRKGTNNFEEDNLEASVWDDVRGDNSSSNDSHDVTTNNNNSFIEDEIGEDNAINELSQTFANINILGTGIGSPKVEPVLYENTYQASSFTDQSNIFQLPSKQESSHADGEETEDISTNHELLLDKLAPQEDTDFSKFHNSGIDHITDVPKGNADPLFSGEMFASPLPINTNILNDSNETTKKKDASNTQLNRLFSVKKLRRRPVPASSVETDPLHKAQLDNHSSKQKNEKSNLITQPTISDKNSIIDFDYDNDIDILRKMNSPLYTLSSEKNSINKNDEEIKVAEPMEVQENSNNNSNIEIIKSDEPSNANNNLLTFKIEVKDPIKVDELAASHIEYSVNTTLVSPQTMSSDSILPSGESQVRRRYRDFRWLYRQLQNNHWGKIIPPPPEKQAVGRFKDDFIENRRFQMESMLNRIARDPVLQRDADFIFFLSSESFNKDSKIREYISGSAAYNDNNDLSEIHISEIKLLGPDDAAIVLKNGGLDTENTRGFMNFSFSSPPKYIEQDQFFIQEYDNLNQLESQLKQIYQSLDLIDSQRNELALTIEEFAKIVKNLAKLEVTRQSTELLSNFSEVQSKIKSILERNSLQDALTLIAMVDEYIRSLASVRATFKQRRKIGYYLGIVENDLKKKLVQFNKQTNNIQQDIKGNEKLLKLKNECDILQARRDKIAKWFGDVTTTIRNELNSYNKTRINEFRSSIEISLEGAIESQKECIELWETFFQTNL</sequence>
<keyword evidence="14" id="KW-1185">Reference proteome</keyword>
<protein>
    <recommendedName>
        <fullName evidence="12">PX domain-containing protein</fullName>
    </recommendedName>
</protein>
<dbReference type="Proteomes" id="UP001306508">
    <property type="component" value="Unassembled WGS sequence"/>
</dbReference>